<comment type="caution">
    <text evidence="6">The sequence shown here is derived from an EMBL/GenBank/DDBJ whole genome shotgun (WGS) entry which is preliminary data.</text>
</comment>
<evidence type="ECO:0000313" key="6">
    <source>
        <dbReference type="EMBL" id="MEY8662784.1"/>
    </source>
</evidence>
<evidence type="ECO:0000256" key="2">
    <source>
        <dbReference type="ARBA" id="ARBA00011643"/>
    </source>
</evidence>
<comment type="subunit">
    <text evidence="2">Homohexamer.</text>
</comment>
<accession>A0ABV4DQP7</accession>
<dbReference type="Gene3D" id="3.40.1390.30">
    <property type="entry name" value="NIF3 (NGG1p interacting factor 3)-like"/>
    <property type="match status" value="1"/>
</dbReference>
<name>A0ABV4DQP7_9LACO</name>
<dbReference type="InterPro" id="IPR002678">
    <property type="entry name" value="DUF34/NIF3"/>
</dbReference>
<dbReference type="Pfam" id="PF01784">
    <property type="entry name" value="DUF34_NIF3"/>
    <property type="match status" value="1"/>
</dbReference>
<dbReference type="EMBL" id="JBCLUF010000028">
    <property type="protein sequence ID" value="MEY8662784.1"/>
    <property type="molecule type" value="Genomic_DNA"/>
</dbReference>
<proteinExistence type="inferred from homology"/>
<dbReference type="PANTHER" id="PTHR13799">
    <property type="entry name" value="NGG1 INTERACTING FACTOR 3"/>
    <property type="match status" value="1"/>
</dbReference>
<organism evidence="6 7">
    <name type="scientific">Ligilactobacillus faecis</name>
    <dbReference type="NCBI Taxonomy" id="762833"/>
    <lineage>
        <taxon>Bacteria</taxon>
        <taxon>Bacillati</taxon>
        <taxon>Bacillota</taxon>
        <taxon>Bacilli</taxon>
        <taxon>Lactobacillales</taxon>
        <taxon>Lactobacillaceae</taxon>
        <taxon>Ligilactobacillus</taxon>
    </lineage>
</organism>
<dbReference type="Gene3D" id="3.30.70.120">
    <property type="match status" value="1"/>
</dbReference>
<gene>
    <name evidence="6" type="ORF">AALT52_07780</name>
</gene>
<evidence type="ECO:0000256" key="5">
    <source>
        <dbReference type="PIRNR" id="PIRNR037489"/>
    </source>
</evidence>
<dbReference type="PIRSF" id="PIRSF037489">
    <property type="entry name" value="UCP037489_NIF3_YqfO"/>
    <property type="match status" value="1"/>
</dbReference>
<dbReference type="RefSeq" id="WP_369942595.1">
    <property type="nucleotide sequence ID" value="NZ_JBCLUF010000028.1"/>
</dbReference>
<dbReference type="InterPro" id="IPR015867">
    <property type="entry name" value="N-reg_PII/ATP_PRibTrfase_C"/>
</dbReference>
<dbReference type="InterPro" id="IPR017221">
    <property type="entry name" value="DUF34/NIF3_bac"/>
</dbReference>
<comment type="similarity">
    <text evidence="1 5">Belongs to the GTP cyclohydrolase I type 2/NIF3 family.</text>
</comment>
<reference evidence="6 7" key="1">
    <citation type="submission" date="2024-03" db="EMBL/GenBank/DDBJ databases">
        <title>Mouse gut bacterial collection (mGBC) of GemPharmatech.</title>
        <authorList>
            <person name="He Y."/>
            <person name="Dong L."/>
            <person name="Wu D."/>
            <person name="Gao X."/>
            <person name="Lin Z."/>
        </authorList>
    </citation>
    <scope>NUCLEOTIDE SEQUENCE [LARGE SCALE GENOMIC DNA]</scope>
    <source>
        <strain evidence="6 7">15-30</strain>
    </source>
</reference>
<dbReference type="InterPro" id="IPR036069">
    <property type="entry name" value="DUF34/NIF3_sf"/>
</dbReference>
<evidence type="ECO:0000256" key="4">
    <source>
        <dbReference type="ARBA" id="ARBA00022723"/>
    </source>
</evidence>
<keyword evidence="7" id="KW-1185">Reference proteome</keyword>
<evidence type="ECO:0000313" key="7">
    <source>
        <dbReference type="Proteomes" id="UP001565236"/>
    </source>
</evidence>
<dbReference type="Proteomes" id="UP001565236">
    <property type="component" value="Unassembled WGS sequence"/>
</dbReference>
<dbReference type="NCBIfam" id="TIGR00486">
    <property type="entry name" value="YbgI_SA1388"/>
    <property type="match status" value="1"/>
</dbReference>
<evidence type="ECO:0000256" key="1">
    <source>
        <dbReference type="ARBA" id="ARBA00006964"/>
    </source>
</evidence>
<dbReference type="PANTHER" id="PTHR13799:SF14">
    <property type="entry name" value="GTP CYCLOHYDROLASE 1 TYPE 2 HOMOLOG"/>
    <property type="match status" value="1"/>
</dbReference>
<dbReference type="SUPFAM" id="SSF102705">
    <property type="entry name" value="NIF3 (NGG1p interacting factor 3)-like"/>
    <property type="match status" value="1"/>
</dbReference>
<sequence>MVKVKEIVQRFEKFAPKAIAEKNDPIGLQLGSLEQEVTKMMVTLDVRPEVVTEAIANKVDFIFAHHPALFIPIKSFDLADPQNAMYAELIKHGITVYAAHTNLDNANGGMNDWLAKALGLSQTTSLLPTREQTWYKLAVFTPLEAAKAMRQALAKAGAGHLGDYAGCSYSLTGTGRFLPEAGATPYIGTVGEFTEVKEEKIEVVFPSEIKDNVLRAMRANHPYEEIAFDLYQVEGLGQKTGMGRIGMLPKPMPLMDYVAFCKERLNLKGLRLVAKDQTKLVQRVAVLGGSGAKFYPFALKKGADVYVTGDVSYHTAHDMYETGLAVIDPGHHFEAICKPHLQTLFTEWQAENNWGIEVIASRLTTDPFEYI</sequence>
<keyword evidence="4 5" id="KW-0479">Metal-binding</keyword>
<evidence type="ECO:0000256" key="3">
    <source>
        <dbReference type="ARBA" id="ARBA00022112"/>
    </source>
</evidence>
<protein>
    <recommendedName>
        <fullName evidence="3 5">GTP cyclohydrolase 1 type 2 homolog</fullName>
    </recommendedName>
</protein>